<proteinExistence type="predicted"/>
<dbReference type="OrthoDB" id="1685042at2759"/>
<dbReference type="PANTHER" id="PTHR10602:SF0">
    <property type="entry name" value="EUKARYOTIC TRANSLATION INITIATION FACTOR 2 SUBUNIT 1"/>
    <property type="match status" value="1"/>
</dbReference>
<dbReference type="SUPFAM" id="SSF116742">
    <property type="entry name" value="eIF2alpha middle domain-like"/>
    <property type="match status" value="1"/>
</dbReference>
<dbReference type="GO" id="GO:0003743">
    <property type="term" value="F:translation initiation factor activity"/>
    <property type="evidence" value="ECO:0007669"/>
    <property type="project" value="InterPro"/>
</dbReference>
<gene>
    <name evidence="3" type="ORF">D910_08246</name>
    <name evidence="2" type="ORF">YQE_10572</name>
</gene>
<dbReference type="Proteomes" id="UP000030742">
    <property type="component" value="Unassembled WGS sequence"/>
</dbReference>
<protein>
    <submittedName>
        <fullName evidence="2">Uncharacterized protein</fullName>
    </submittedName>
</protein>
<evidence type="ECO:0000256" key="1">
    <source>
        <dbReference type="ARBA" id="ARBA00022917"/>
    </source>
</evidence>
<dbReference type="GO" id="GO:0043022">
    <property type="term" value="F:ribosome binding"/>
    <property type="evidence" value="ECO:0007669"/>
    <property type="project" value="TreeGrafter"/>
</dbReference>
<dbReference type="GO" id="GO:0005850">
    <property type="term" value="C:eukaryotic translation initiation factor 2 complex"/>
    <property type="evidence" value="ECO:0007669"/>
    <property type="project" value="TreeGrafter"/>
</dbReference>
<evidence type="ECO:0000313" key="2">
    <source>
        <dbReference type="EMBL" id="ENN72767.1"/>
    </source>
</evidence>
<dbReference type="HOGENOM" id="CLU_2361881_0_0_1"/>
<evidence type="ECO:0000313" key="3">
    <source>
        <dbReference type="EMBL" id="ERL90901.1"/>
    </source>
</evidence>
<sequence>MGAFVHLLAYNNTEGMNLSKRRVSVEDVEKCTERFGKAKTMNSILRHVTESDELLEELDPKTAWHFEEKYKKNKASACEFYVKSRTRKARSRWQRR</sequence>
<evidence type="ECO:0000313" key="4">
    <source>
        <dbReference type="Proteomes" id="UP000030742"/>
    </source>
</evidence>
<keyword evidence="1" id="KW-0648">Protein biosynthesis</keyword>
<dbReference type="InterPro" id="IPR024054">
    <property type="entry name" value="TIF2_asu_middle_sf"/>
</dbReference>
<name>N6U2I0_DENPD</name>
<dbReference type="PANTHER" id="PTHR10602">
    <property type="entry name" value="EUKARYOTIC TRANSLATION INITIATION FACTOR 2 SUBUNIT 1"/>
    <property type="match status" value="1"/>
</dbReference>
<dbReference type="Gene3D" id="1.10.150.190">
    <property type="entry name" value="Translation initiation factor 2, subunit 1, domain 2"/>
    <property type="match status" value="1"/>
</dbReference>
<dbReference type="AlphaFoldDB" id="N6U2I0"/>
<accession>N6U2I0</accession>
<organism evidence="2">
    <name type="scientific">Dendroctonus ponderosae</name>
    <name type="common">Mountain pine beetle</name>
    <dbReference type="NCBI Taxonomy" id="77166"/>
    <lineage>
        <taxon>Eukaryota</taxon>
        <taxon>Metazoa</taxon>
        <taxon>Ecdysozoa</taxon>
        <taxon>Arthropoda</taxon>
        <taxon>Hexapoda</taxon>
        <taxon>Insecta</taxon>
        <taxon>Pterygota</taxon>
        <taxon>Neoptera</taxon>
        <taxon>Endopterygota</taxon>
        <taxon>Coleoptera</taxon>
        <taxon>Polyphaga</taxon>
        <taxon>Cucujiformia</taxon>
        <taxon>Curculionidae</taxon>
        <taxon>Scolytinae</taxon>
        <taxon>Dendroctonus</taxon>
    </lineage>
</organism>
<dbReference type="InterPro" id="IPR011488">
    <property type="entry name" value="TIF_2_asu"/>
</dbReference>
<dbReference type="STRING" id="77166.N6U2I0"/>
<dbReference type="EMBL" id="KB741211">
    <property type="protein sequence ID" value="ENN72767.1"/>
    <property type="molecule type" value="Genomic_DNA"/>
</dbReference>
<dbReference type="EMBL" id="KB632263">
    <property type="protein sequence ID" value="ERL90901.1"/>
    <property type="molecule type" value="Genomic_DNA"/>
</dbReference>
<reference evidence="2 4" key="1">
    <citation type="journal article" date="2013" name="Genome Biol.">
        <title>Draft genome of the mountain pine beetle, Dendroctonus ponderosae Hopkins, a major forest pest.</title>
        <authorList>
            <person name="Keeling C.I."/>
            <person name="Yuen M.M."/>
            <person name="Liao N.Y."/>
            <person name="Docking T.R."/>
            <person name="Chan S.K."/>
            <person name="Taylor G.A."/>
            <person name="Palmquist D.L."/>
            <person name="Jackman S.D."/>
            <person name="Nguyen A."/>
            <person name="Li M."/>
            <person name="Henderson H."/>
            <person name="Janes J.K."/>
            <person name="Zhao Y."/>
            <person name="Pandoh P."/>
            <person name="Moore R."/>
            <person name="Sperling F.A."/>
            <person name="Huber D.P."/>
            <person name="Birol I."/>
            <person name="Jones S.J."/>
            <person name="Bohlmann J."/>
        </authorList>
    </citation>
    <scope>NUCLEOTIDE SEQUENCE</scope>
</reference>
<feature type="non-terminal residue" evidence="2">
    <location>
        <position position="1"/>
    </location>
</feature>
<dbReference type="GO" id="GO:0033290">
    <property type="term" value="C:eukaryotic 48S preinitiation complex"/>
    <property type="evidence" value="ECO:0007669"/>
    <property type="project" value="TreeGrafter"/>
</dbReference>
<dbReference type="GO" id="GO:0003723">
    <property type="term" value="F:RNA binding"/>
    <property type="evidence" value="ECO:0007669"/>
    <property type="project" value="InterPro"/>
</dbReference>